<feature type="transmembrane region" description="Helical" evidence="1">
    <location>
        <begin position="106"/>
        <end position="125"/>
    </location>
</feature>
<comment type="caution">
    <text evidence="2">The sequence shown here is derived from an EMBL/GenBank/DDBJ whole genome shotgun (WGS) entry which is preliminary data.</text>
</comment>
<gene>
    <name evidence="2" type="ORF">PGLA2088_LOCUS457</name>
</gene>
<feature type="transmembrane region" description="Helical" evidence="1">
    <location>
        <begin position="65"/>
        <end position="86"/>
    </location>
</feature>
<sequence length="161" mass="18641">MMQFSNIVESLQMLLRCLRASLSTLFWSLCLLFIIQCIGAMLIMSAVKPYLQDVTADRDIRILVFRYYGTFSRTILTMFEVLFANWARSCRILVENVSEWFSLAFILYRCLIGFAVLNVVSAVFIQQTMKVAQQDRQFMIAQKEKSAASFVKRPLSLTYSK</sequence>
<evidence type="ECO:0008006" key="4">
    <source>
        <dbReference type="Google" id="ProtNLM"/>
    </source>
</evidence>
<name>A0A813GIT2_POLGL</name>
<protein>
    <recommendedName>
        <fullName evidence="4">Ion transport domain-containing protein</fullName>
    </recommendedName>
</protein>
<proteinExistence type="predicted"/>
<reference evidence="2" key="1">
    <citation type="submission" date="2021-02" db="EMBL/GenBank/DDBJ databases">
        <authorList>
            <person name="Dougan E. K."/>
            <person name="Rhodes N."/>
            <person name="Thang M."/>
            <person name="Chan C."/>
        </authorList>
    </citation>
    <scope>NUCLEOTIDE SEQUENCE</scope>
</reference>
<evidence type="ECO:0000256" key="1">
    <source>
        <dbReference type="SAM" id="Phobius"/>
    </source>
</evidence>
<dbReference type="EMBL" id="CAJNNW010000297">
    <property type="protein sequence ID" value="CAE8626095.1"/>
    <property type="molecule type" value="Genomic_DNA"/>
</dbReference>
<evidence type="ECO:0000313" key="2">
    <source>
        <dbReference type="EMBL" id="CAE8626095.1"/>
    </source>
</evidence>
<evidence type="ECO:0000313" key="3">
    <source>
        <dbReference type="Proteomes" id="UP000626109"/>
    </source>
</evidence>
<keyword evidence="1" id="KW-0812">Transmembrane</keyword>
<organism evidence="2 3">
    <name type="scientific">Polarella glacialis</name>
    <name type="common">Dinoflagellate</name>
    <dbReference type="NCBI Taxonomy" id="89957"/>
    <lineage>
        <taxon>Eukaryota</taxon>
        <taxon>Sar</taxon>
        <taxon>Alveolata</taxon>
        <taxon>Dinophyceae</taxon>
        <taxon>Suessiales</taxon>
        <taxon>Suessiaceae</taxon>
        <taxon>Polarella</taxon>
    </lineage>
</organism>
<keyword evidence="1" id="KW-1133">Transmembrane helix</keyword>
<accession>A0A813GIT2</accession>
<dbReference type="Proteomes" id="UP000626109">
    <property type="component" value="Unassembled WGS sequence"/>
</dbReference>
<dbReference type="AlphaFoldDB" id="A0A813GIT2"/>
<dbReference type="Gene3D" id="1.10.287.70">
    <property type="match status" value="1"/>
</dbReference>
<feature type="transmembrane region" description="Helical" evidence="1">
    <location>
        <begin position="20"/>
        <end position="44"/>
    </location>
</feature>
<keyword evidence="1" id="KW-0472">Membrane</keyword>